<protein>
    <recommendedName>
        <fullName evidence="3">TRIM2_3</fullName>
    </recommendedName>
</protein>
<dbReference type="Gene3D" id="2.120.10.30">
    <property type="entry name" value="TolB, C-terminal domain"/>
    <property type="match status" value="1"/>
</dbReference>
<dbReference type="SUPFAM" id="SSF63829">
    <property type="entry name" value="Calcium-dependent phosphotriesterase"/>
    <property type="match status" value="1"/>
</dbReference>
<dbReference type="Proteomes" id="UP000507470">
    <property type="component" value="Unassembled WGS sequence"/>
</dbReference>
<dbReference type="InterPro" id="IPR010620">
    <property type="entry name" value="SBBP_repeat"/>
</dbReference>
<dbReference type="Pfam" id="PF06739">
    <property type="entry name" value="SBBP"/>
    <property type="match status" value="1"/>
</dbReference>
<keyword evidence="2" id="KW-1185">Reference proteome</keyword>
<accession>A0A6J8DH87</accession>
<dbReference type="OrthoDB" id="6046700at2759"/>
<evidence type="ECO:0008006" key="3">
    <source>
        <dbReference type="Google" id="ProtNLM"/>
    </source>
</evidence>
<sequence length="312" mass="34413">MAMLEKEIKEDMKKMKNLTIKVIPSELIENFKTAVESFGCVNIIADEFPYTLSVGSLIQRVNFHRGGIKILYTIKAAEKGETSAIFIADYLVITSYVKSNVAKYSLDGKLVDSLAVDNYPRDIAQVAQTEAVISIYGKNKFVFVDITGMTLLRTLDLPGITVSGICCFEGNTFIVTCGSPLTWVNSSGEIVKQKTTGGDSYYVSTSDMKDCIYGDGDNSVSRVIGDTTKFTYTNEQLSSPRGIGIDFEGNIYVAGYRSKNIHQITNDGKLIRVIPVEPLGIKRPWVIRFALNNNMFVVACYDSGTVVLCEID</sequence>
<reference evidence="1 2" key="1">
    <citation type="submission" date="2020-06" db="EMBL/GenBank/DDBJ databases">
        <authorList>
            <person name="Li R."/>
            <person name="Bekaert M."/>
        </authorList>
    </citation>
    <scope>NUCLEOTIDE SEQUENCE [LARGE SCALE GENOMIC DNA]</scope>
    <source>
        <strain evidence="2">wild</strain>
    </source>
</reference>
<dbReference type="AlphaFoldDB" id="A0A6J8DH87"/>
<organism evidence="1 2">
    <name type="scientific">Mytilus coruscus</name>
    <name type="common">Sea mussel</name>
    <dbReference type="NCBI Taxonomy" id="42192"/>
    <lineage>
        <taxon>Eukaryota</taxon>
        <taxon>Metazoa</taxon>
        <taxon>Spiralia</taxon>
        <taxon>Lophotrochozoa</taxon>
        <taxon>Mollusca</taxon>
        <taxon>Bivalvia</taxon>
        <taxon>Autobranchia</taxon>
        <taxon>Pteriomorphia</taxon>
        <taxon>Mytilida</taxon>
        <taxon>Mytiloidea</taxon>
        <taxon>Mytilidae</taxon>
        <taxon>Mytilinae</taxon>
        <taxon>Mytilus</taxon>
    </lineage>
</organism>
<dbReference type="InterPro" id="IPR011042">
    <property type="entry name" value="6-blade_b-propeller_TolB-like"/>
</dbReference>
<name>A0A6J8DH87_MYTCO</name>
<gene>
    <name evidence="1" type="ORF">MCOR_40549</name>
</gene>
<dbReference type="EMBL" id="CACVKT020007309">
    <property type="protein sequence ID" value="CAC5407037.1"/>
    <property type="molecule type" value="Genomic_DNA"/>
</dbReference>
<evidence type="ECO:0000313" key="1">
    <source>
        <dbReference type="EMBL" id="CAC5407037.1"/>
    </source>
</evidence>
<evidence type="ECO:0000313" key="2">
    <source>
        <dbReference type="Proteomes" id="UP000507470"/>
    </source>
</evidence>
<proteinExistence type="predicted"/>